<dbReference type="EMBL" id="FNVR01000030">
    <property type="protein sequence ID" value="SEG38490.1"/>
    <property type="molecule type" value="Genomic_DNA"/>
</dbReference>
<dbReference type="GO" id="GO:0016831">
    <property type="term" value="F:carboxy-lyase activity"/>
    <property type="evidence" value="ECO:0007669"/>
    <property type="project" value="InterPro"/>
</dbReference>
<proteinExistence type="predicted"/>
<evidence type="ECO:0000259" key="2">
    <source>
        <dbReference type="Pfam" id="PF04909"/>
    </source>
</evidence>
<feature type="domain" description="Amidohydrolase-related" evidence="2">
    <location>
        <begin position="103"/>
        <end position="355"/>
    </location>
</feature>
<accession>A0A1H5ZQP5</accession>
<protein>
    <submittedName>
        <fullName evidence="3">Amidohydrolase</fullName>
    </submittedName>
</protein>
<reference evidence="4" key="1">
    <citation type="submission" date="2016-10" db="EMBL/GenBank/DDBJ databases">
        <authorList>
            <person name="Varghese N."/>
            <person name="Submissions S."/>
        </authorList>
    </citation>
    <scope>NUCLEOTIDE SEQUENCE [LARGE SCALE GENOMIC DNA]</scope>
    <source>
        <strain evidence="4">DSM 17298</strain>
    </source>
</reference>
<keyword evidence="1" id="KW-0456">Lyase</keyword>
<organism evidence="3 4">
    <name type="scientific">Algoriphagus boritolerans DSM 17298 = JCM 18970</name>
    <dbReference type="NCBI Taxonomy" id="1120964"/>
    <lineage>
        <taxon>Bacteria</taxon>
        <taxon>Pseudomonadati</taxon>
        <taxon>Bacteroidota</taxon>
        <taxon>Cytophagia</taxon>
        <taxon>Cytophagales</taxon>
        <taxon>Cyclobacteriaceae</taxon>
        <taxon>Algoriphagus</taxon>
    </lineage>
</organism>
<evidence type="ECO:0000313" key="4">
    <source>
        <dbReference type="Proteomes" id="UP000236736"/>
    </source>
</evidence>
<dbReference type="Gene3D" id="3.20.20.140">
    <property type="entry name" value="Metal-dependent hydrolases"/>
    <property type="match status" value="1"/>
</dbReference>
<dbReference type="RefSeq" id="WP_235010096.1">
    <property type="nucleotide sequence ID" value="NZ_FNVR01000030.1"/>
</dbReference>
<dbReference type="InterPro" id="IPR032465">
    <property type="entry name" value="ACMSD"/>
</dbReference>
<dbReference type="SUPFAM" id="SSF51556">
    <property type="entry name" value="Metallo-dependent hydrolases"/>
    <property type="match status" value="1"/>
</dbReference>
<dbReference type="STRING" id="1120964.GCA_001313265_05910"/>
<evidence type="ECO:0000313" key="3">
    <source>
        <dbReference type="EMBL" id="SEG38490.1"/>
    </source>
</evidence>
<keyword evidence="3" id="KW-0378">Hydrolase</keyword>
<dbReference type="InterPro" id="IPR006680">
    <property type="entry name" value="Amidohydro-rel"/>
</dbReference>
<dbReference type="AlphaFoldDB" id="A0A1H5ZQP5"/>
<dbReference type="PANTHER" id="PTHR21240:SF28">
    <property type="entry name" value="ISO-OROTATE DECARBOXYLASE (EUROFUNG)"/>
    <property type="match status" value="1"/>
</dbReference>
<dbReference type="PANTHER" id="PTHR21240">
    <property type="entry name" value="2-AMINO-3-CARBOXYLMUCONATE-6-SEMIALDEHYDE DECARBOXYLASE"/>
    <property type="match status" value="1"/>
</dbReference>
<dbReference type="InterPro" id="IPR032466">
    <property type="entry name" value="Metal_Hydrolase"/>
</dbReference>
<gene>
    <name evidence="3" type="ORF">SAMN03080598_03659</name>
</gene>
<dbReference type="Proteomes" id="UP000236736">
    <property type="component" value="Unassembled WGS sequence"/>
</dbReference>
<dbReference type="GO" id="GO:0019748">
    <property type="term" value="P:secondary metabolic process"/>
    <property type="evidence" value="ECO:0007669"/>
    <property type="project" value="TreeGrafter"/>
</dbReference>
<dbReference type="GO" id="GO:0005737">
    <property type="term" value="C:cytoplasm"/>
    <property type="evidence" value="ECO:0007669"/>
    <property type="project" value="TreeGrafter"/>
</dbReference>
<evidence type="ECO:0000256" key="1">
    <source>
        <dbReference type="ARBA" id="ARBA00023239"/>
    </source>
</evidence>
<name>A0A1H5ZQP5_9BACT</name>
<keyword evidence="4" id="KW-1185">Reference proteome</keyword>
<dbReference type="Pfam" id="PF04909">
    <property type="entry name" value="Amidohydro_2"/>
    <property type="match status" value="1"/>
</dbReference>
<dbReference type="GO" id="GO:0016787">
    <property type="term" value="F:hydrolase activity"/>
    <property type="evidence" value="ECO:0007669"/>
    <property type="project" value="UniProtKB-KW"/>
</dbReference>
<sequence>MITFIYPFLLAVMIGFFSRQPENFYAVDDFQKVKKIDTHTHHNSESTALVDAAVESNFYLLTVNVDVPTYPPLPEQVRLSLLHKSKNPAHIDFLSTFSLENWSDPNWVEQEIERIKETFDQGAIGIKIWKNIGMTYKDEKGDFIMADHPRLEPIFQFVQDQGKTLMAHLGEPKNCWLPLEEMTVNNDRTYFKEYPEYHMYLHPEYPSYEQQVEARDNLLEKFPEIRFVGAHLGSVEWDVDELAKRLDRFPNLAVDMAARIGHLQFQSQKDREKVRNFMISYQDRLIYGTDLGISGIPDSERVKTNAIATWEADWSYFVTDQLMENRVIDGSFQGLKLPKEVIDKIYFHNAVKWFRPNLSK</sequence>